<dbReference type="CDD" id="cd07343">
    <property type="entry name" value="M48A_Zmpste24p_like"/>
    <property type="match status" value="1"/>
</dbReference>
<dbReference type="InterPro" id="IPR032456">
    <property type="entry name" value="Peptidase_M48_N"/>
</dbReference>
<feature type="transmembrane region" description="Helical" evidence="9">
    <location>
        <begin position="12"/>
        <end position="33"/>
    </location>
</feature>
<dbReference type="Gene3D" id="3.30.2010.10">
    <property type="entry name" value="Metalloproteases ('zincins'), catalytic domain"/>
    <property type="match status" value="1"/>
</dbReference>
<organism evidence="12 13">
    <name type="scientific">Rhizocola hellebori</name>
    <dbReference type="NCBI Taxonomy" id="1392758"/>
    <lineage>
        <taxon>Bacteria</taxon>
        <taxon>Bacillati</taxon>
        <taxon>Actinomycetota</taxon>
        <taxon>Actinomycetes</taxon>
        <taxon>Micromonosporales</taxon>
        <taxon>Micromonosporaceae</taxon>
        <taxon>Rhizocola</taxon>
    </lineage>
</organism>
<accession>A0A8J3VJT0</accession>
<feature type="domain" description="Peptidase M48" evidence="10">
    <location>
        <begin position="214"/>
        <end position="415"/>
    </location>
</feature>
<evidence type="ECO:0000256" key="6">
    <source>
        <dbReference type="PIRSR" id="PIRSR627057-1"/>
    </source>
</evidence>
<comment type="caution">
    <text evidence="12">The sequence shown here is derived from an EMBL/GenBank/DDBJ whole genome shotgun (WGS) entry which is preliminary data.</text>
</comment>
<keyword evidence="9" id="KW-0812">Transmembrane</keyword>
<keyword evidence="3 8" id="KW-0378">Hydrolase</keyword>
<feature type="transmembrane region" description="Helical" evidence="9">
    <location>
        <begin position="331"/>
        <end position="353"/>
    </location>
</feature>
<feature type="binding site" evidence="7">
    <location>
        <position position="280"/>
    </location>
    <ligand>
        <name>Zn(2+)</name>
        <dbReference type="ChEBI" id="CHEBI:29105"/>
        <note>catalytic</note>
    </ligand>
</feature>
<evidence type="ECO:0000256" key="1">
    <source>
        <dbReference type="ARBA" id="ARBA00022670"/>
    </source>
</evidence>
<comment type="cofactor">
    <cofactor evidence="7 8">
        <name>Zn(2+)</name>
        <dbReference type="ChEBI" id="CHEBI:29105"/>
    </cofactor>
    <text evidence="7 8">Binds 1 zinc ion per subunit.</text>
</comment>
<feature type="transmembrane region" description="Helical" evidence="9">
    <location>
        <begin position="290"/>
        <end position="311"/>
    </location>
</feature>
<protein>
    <recommendedName>
        <fullName evidence="14">M48 family peptidase</fullName>
    </recommendedName>
</protein>
<evidence type="ECO:0000313" key="12">
    <source>
        <dbReference type="EMBL" id="GIH08817.1"/>
    </source>
</evidence>
<keyword evidence="5 8" id="KW-0482">Metalloprotease</keyword>
<evidence type="ECO:0008006" key="14">
    <source>
        <dbReference type="Google" id="ProtNLM"/>
    </source>
</evidence>
<keyword evidence="2 7" id="KW-0479">Metal-binding</keyword>
<keyword evidence="1 8" id="KW-0645">Protease</keyword>
<comment type="similarity">
    <text evidence="8">Belongs to the peptidase M48 family.</text>
</comment>
<evidence type="ECO:0000256" key="4">
    <source>
        <dbReference type="ARBA" id="ARBA00022833"/>
    </source>
</evidence>
<dbReference type="PANTHER" id="PTHR10120">
    <property type="entry name" value="CAAX PRENYL PROTEASE 1"/>
    <property type="match status" value="1"/>
</dbReference>
<feature type="active site" description="Proton donor" evidence="6">
    <location>
        <position position="362"/>
    </location>
</feature>
<dbReference type="GO" id="GO:0004222">
    <property type="term" value="F:metalloendopeptidase activity"/>
    <property type="evidence" value="ECO:0007669"/>
    <property type="project" value="InterPro"/>
</dbReference>
<proteinExistence type="inferred from homology"/>
<dbReference type="Proteomes" id="UP000612899">
    <property type="component" value="Unassembled WGS sequence"/>
</dbReference>
<dbReference type="AlphaFoldDB" id="A0A8J3VJT0"/>
<dbReference type="Pfam" id="PF16491">
    <property type="entry name" value="Peptidase_M48_N"/>
    <property type="match status" value="1"/>
</dbReference>
<sequence length="420" mass="45312">MVSTIGLMTVRGWAYLTLIVLVAGLVVAALLLVPWHRPPAPRSDQLAALAELPQDRVAQARELRGETRWISYPSMILGLLFALLLGLTPLGAKLVNLVPGPWLAKAIGGGLLVFFLAELVTLPFAAWRHSVMVRYGLSTQDWAAWSVDLLKGYAVGAVLGAVMLLGFFGLTRLFPTWWWAIGAAGAACLVVLLSFIFPVLVEPVFNKFTPMEASPLRTELMELAARDGVPVKDVLVADASRRTTAVNAYVSGIGPTRRIVVYDTLLREAPAAEVESVVAHELGHAKDRDVVVFTLIGALGTAALVVGLYLIGGWSWLLRMAGVDSIAVPQAIGLLLAISAVIGLVATPVQAYVSRRIEARADAHALDLTNDPATFEQMQKRLSLVNLGDPDPHPLEQFLFGSHPSTVERIAFARAYSRTH</sequence>
<feature type="binding site" evidence="7">
    <location>
        <position position="358"/>
    </location>
    <ligand>
        <name>Zn(2+)</name>
        <dbReference type="ChEBI" id="CHEBI:29105"/>
        <note>catalytic</note>
    </ligand>
</feature>
<evidence type="ECO:0000256" key="2">
    <source>
        <dbReference type="ARBA" id="ARBA00022723"/>
    </source>
</evidence>
<feature type="transmembrane region" description="Helical" evidence="9">
    <location>
        <begin position="148"/>
        <end position="170"/>
    </location>
</feature>
<dbReference type="EMBL" id="BONY01000055">
    <property type="protein sequence ID" value="GIH08817.1"/>
    <property type="molecule type" value="Genomic_DNA"/>
</dbReference>
<dbReference type="InterPro" id="IPR027057">
    <property type="entry name" value="CAXX_Prtase_1"/>
</dbReference>
<keyword evidence="4 7" id="KW-0862">Zinc</keyword>
<feature type="binding site" evidence="7">
    <location>
        <position position="284"/>
    </location>
    <ligand>
        <name>Zn(2+)</name>
        <dbReference type="ChEBI" id="CHEBI:29105"/>
        <note>catalytic</note>
    </ligand>
</feature>
<evidence type="ECO:0000256" key="9">
    <source>
        <dbReference type="SAM" id="Phobius"/>
    </source>
</evidence>
<dbReference type="Pfam" id="PF01435">
    <property type="entry name" value="Peptidase_M48"/>
    <property type="match status" value="1"/>
</dbReference>
<feature type="transmembrane region" description="Helical" evidence="9">
    <location>
        <begin position="69"/>
        <end position="90"/>
    </location>
</feature>
<keyword evidence="9" id="KW-1133">Transmembrane helix</keyword>
<feature type="transmembrane region" description="Helical" evidence="9">
    <location>
        <begin position="176"/>
        <end position="201"/>
    </location>
</feature>
<evidence type="ECO:0000259" key="11">
    <source>
        <dbReference type="Pfam" id="PF16491"/>
    </source>
</evidence>
<keyword evidence="9" id="KW-0472">Membrane</keyword>
<dbReference type="GO" id="GO:0071586">
    <property type="term" value="P:CAAX-box protein processing"/>
    <property type="evidence" value="ECO:0007669"/>
    <property type="project" value="InterPro"/>
</dbReference>
<feature type="domain" description="CAAX prenyl protease 1 N-terminal" evidence="11">
    <location>
        <begin position="52"/>
        <end position="207"/>
    </location>
</feature>
<reference evidence="12" key="1">
    <citation type="submission" date="2021-01" db="EMBL/GenBank/DDBJ databases">
        <title>Whole genome shotgun sequence of Rhizocola hellebori NBRC 109834.</title>
        <authorList>
            <person name="Komaki H."/>
            <person name="Tamura T."/>
        </authorList>
    </citation>
    <scope>NUCLEOTIDE SEQUENCE</scope>
    <source>
        <strain evidence="12">NBRC 109834</strain>
    </source>
</reference>
<dbReference type="InterPro" id="IPR001915">
    <property type="entry name" value="Peptidase_M48"/>
</dbReference>
<dbReference type="GO" id="GO:0046872">
    <property type="term" value="F:metal ion binding"/>
    <property type="evidence" value="ECO:0007669"/>
    <property type="project" value="UniProtKB-KW"/>
</dbReference>
<keyword evidence="13" id="KW-1185">Reference proteome</keyword>
<name>A0A8J3VJT0_9ACTN</name>
<evidence type="ECO:0000256" key="5">
    <source>
        <dbReference type="ARBA" id="ARBA00023049"/>
    </source>
</evidence>
<evidence type="ECO:0000256" key="3">
    <source>
        <dbReference type="ARBA" id="ARBA00022801"/>
    </source>
</evidence>
<evidence type="ECO:0000259" key="10">
    <source>
        <dbReference type="Pfam" id="PF01435"/>
    </source>
</evidence>
<evidence type="ECO:0000256" key="8">
    <source>
        <dbReference type="RuleBase" id="RU003983"/>
    </source>
</evidence>
<evidence type="ECO:0000313" key="13">
    <source>
        <dbReference type="Proteomes" id="UP000612899"/>
    </source>
</evidence>
<feature type="transmembrane region" description="Helical" evidence="9">
    <location>
        <begin position="102"/>
        <end position="127"/>
    </location>
</feature>
<feature type="active site" evidence="6">
    <location>
        <position position="281"/>
    </location>
</feature>
<gene>
    <name evidence="12" type="ORF">Rhe02_68840</name>
</gene>
<evidence type="ECO:0000256" key="7">
    <source>
        <dbReference type="PIRSR" id="PIRSR627057-2"/>
    </source>
</evidence>